<dbReference type="OrthoDB" id="652634at2"/>
<evidence type="ECO:0000259" key="1">
    <source>
        <dbReference type="Pfam" id="PF20408"/>
    </source>
</evidence>
<proteinExistence type="predicted"/>
<dbReference type="InterPro" id="IPR046879">
    <property type="entry name" value="KANL3/Tex30_Abhydrolase"/>
</dbReference>
<dbReference type="InterPro" id="IPR029058">
    <property type="entry name" value="AB_hydrolase_fold"/>
</dbReference>
<dbReference type="Gene3D" id="3.40.50.1820">
    <property type="entry name" value="alpha/beta hydrolase"/>
    <property type="match status" value="1"/>
</dbReference>
<organism evidence="2 3">
    <name type="scientific">Lacimicrobium alkaliphilum</name>
    <dbReference type="NCBI Taxonomy" id="1526571"/>
    <lineage>
        <taxon>Bacteria</taxon>
        <taxon>Pseudomonadati</taxon>
        <taxon>Pseudomonadota</taxon>
        <taxon>Gammaproteobacteria</taxon>
        <taxon>Alteromonadales</taxon>
        <taxon>Alteromonadaceae</taxon>
        <taxon>Lacimicrobium</taxon>
    </lineage>
</organism>
<sequence>MLLTSKAEQPVAALLLAHGAGAGMHSEFMQQLAQLLCGQGIRVHRFNFTYMQRSETECKRRPPERLPKLSADFISAIASVTDDLPLFIGGKSMGGRVASMLEEQQKVRGCLCYGYPFHPPGKPDKLRTEHLLKDGKPVLILQGERDPFGNRAESESYPLHQRVRRVYVPDGEHSFKPRKASGVSLAQNMDFAAQQSVEFIKEQL</sequence>
<feature type="domain" description="KANL3/Tex30 alpha/beta hydrolase-like" evidence="1">
    <location>
        <begin position="12"/>
        <end position="201"/>
    </location>
</feature>
<dbReference type="InterPro" id="IPR026555">
    <property type="entry name" value="NSL3/Tex30"/>
</dbReference>
<dbReference type="AlphaFoldDB" id="A0A0U2PL53"/>
<evidence type="ECO:0000313" key="3">
    <source>
        <dbReference type="Proteomes" id="UP000068447"/>
    </source>
</evidence>
<dbReference type="KEGG" id="lal:AT746_07580"/>
<dbReference type="EMBL" id="CP013650">
    <property type="protein sequence ID" value="ALT00382.1"/>
    <property type="molecule type" value="Genomic_DNA"/>
</dbReference>
<evidence type="ECO:0000313" key="2">
    <source>
        <dbReference type="EMBL" id="ALT00382.1"/>
    </source>
</evidence>
<dbReference type="Pfam" id="PF20408">
    <property type="entry name" value="Abhydrolase_11"/>
    <property type="match status" value="1"/>
</dbReference>
<keyword evidence="3" id="KW-1185">Reference proteome</keyword>
<accession>A0A0U2PL53</accession>
<dbReference type="PANTHER" id="PTHR13136:SF11">
    <property type="entry name" value="TESTIS-EXPRESSED PROTEIN 30"/>
    <property type="match status" value="1"/>
</dbReference>
<protein>
    <submittedName>
        <fullName evidence="2">Alpha/beta hydrolase</fullName>
    </submittedName>
</protein>
<name>A0A0U2PL53_9ALTE</name>
<dbReference type="STRING" id="1526571.AT746_07580"/>
<reference evidence="2 3" key="1">
    <citation type="submission" date="2015-12" db="EMBL/GenBank/DDBJ databases">
        <title>Complete genome of Lacimicrobium alkaliphilum KCTC 32984.</title>
        <authorList>
            <person name="Kim S.-G."/>
            <person name="Lee Y.-J."/>
        </authorList>
    </citation>
    <scope>NUCLEOTIDE SEQUENCE [LARGE SCALE GENOMIC DNA]</scope>
    <source>
        <strain evidence="2 3">YelD216</strain>
    </source>
</reference>
<dbReference type="GO" id="GO:0016787">
    <property type="term" value="F:hydrolase activity"/>
    <property type="evidence" value="ECO:0007669"/>
    <property type="project" value="UniProtKB-KW"/>
</dbReference>
<dbReference type="PANTHER" id="PTHR13136">
    <property type="entry name" value="TESTIS DEVELOPMENT PROTEIN PRTD"/>
    <property type="match status" value="1"/>
</dbReference>
<keyword evidence="2" id="KW-0378">Hydrolase</keyword>
<dbReference type="Proteomes" id="UP000068447">
    <property type="component" value="Chromosome"/>
</dbReference>
<gene>
    <name evidence="2" type="ORF">AT746_07580</name>
</gene>
<dbReference type="SUPFAM" id="SSF53474">
    <property type="entry name" value="alpha/beta-Hydrolases"/>
    <property type="match status" value="1"/>
</dbReference>